<dbReference type="InterPro" id="IPR036597">
    <property type="entry name" value="Fido-like_dom_sf"/>
</dbReference>
<protein>
    <submittedName>
        <fullName evidence="2">Ankyrin repeat-containing protein</fullName>
    </submittedName>
</protein>
<dbReference type="Proteomes" id="UP000255297">
    <property type="component" value="Unassembled WGS sequence"/>
</dbReference>
<dbReference type="Pfam" id="PF02661">
    <property type="entry name" value="Fic"/>
    <property type="match status" value="1"/>
</dbReference>
<feature type="domain" description="Fido" evidence="1">
    <location>
        <begin position="132"/>
        <end position="262"/>
    </location>
</feature>
<evidence type="ECO:0000313" key="3">
    <source>
        <dbReference type="Proteomes" id="UP000255297"/>
    </source>
</evidence>
<dbReference type="EMBL" id="UGPB01000001">
    <property type="protein sequence ID" value="STY28835.1"/>
    <property type="molecule type" value="Genomic_DNA"/>
</dbReference>
<dbReference type="Gene3D" id="1.10.3290.10">
    <property type="entry name" value="Fido-like domain"/>
    <property type="match status" value="1"/>
</dbReference>
<dbReference type="SUPFAM" id="SSF140931">
    <property type="entry name" value="Fic-like"/>
    <property type="match status" value="1"/>
</dbReference>
<reference evidence="2 3" key="1">
    <citation type="submission" date="2018-06" db="EMBL/GenBank/DDBJ databases">
        <authorList>
            <consortium name="Pathogen Informatics"/>
            <person name="Doyle S."/>
        </authorList>
    </citation>
    <scope>NUCLEOTIDE SEQUENCE [LARGE SCALE GENOMIC DNA]</scope>
    <source>
        <strain evidence="2 3">NCTC11532</strain>
    </source>
</reference>
<sequence length="407" mass="47083">MEVTRQNEGPEAFHRGERPEPGYMLGIRNAFDFIMRNIEKPLSADMLATIHDICVQNISEENIEKSETSFRDDATAGYSIELIERDPRRGYFSKQGFIELFNKIKNQEKTHDGKNRFFLEISTKGEPPQEVELTADPEELYKLLVDDEQTAIYFYSRREKANYLKERVQQYINDFYHNIANAKTNDQKLDLIILLVKDLEQLHPFPDANGRTISMITLNKLLIEHGFSPVMLDNPNRIDGMSTHLSGEQSELREEIIRGMKNFNDYSLSDLRFFLQELPAKDYKNKEKLNVLQDIISNNPLTAMAQISAIFQEISKNKISIKTNSLTFFGVKEKPEKKLIMQYLEGLYQEKVEEAVKEMHSNKMSEQVFNEIVSNHAIPKNNPTLMSKIVEKLADNQSLRMGTDALI</sequence>
<keyword evidence="3" id="KW-1185">Reference proteome</keyword>
<gene>
    <name evidence="2" type="ORF">NCTC11532_01012</name>
</gene>
<accession>A0A378LPC3</accession>
<dbReference type="STRING" id="1122170.GCA_000701265_02006"/>
<evidence type="ECO:0000259" key="1">
    <source>
        <dbReference type="PROSITE" id="PS51459"/>
    </source>
</evidence>
<proteinExistence type="predicted"/>
<dbReference type="InterPro" id="IPR003812">
    <property type="entry name" value="Fido"/>
</dbReference>
<dbReference type="AlphaFoldDB" id="A0A378LPC3"/>
<evidence type="ECO:0000313" key="2">
    <source>
        <dbReference type="EMBL" id="STY28835.1"/>
    </source>
</evidence>
<dbReference type="PROSITE" id="PS51459">
    <property type="entry name" value="FIDO"/>
    <property type="match status" value="1"/>
</dbReference>
<organism evidence="2 3">
    <name type="scientific">Legionella wadsworthii</name>
    <dbReference type="NCBI Taxonomy" id="28088"/>
    <lineage>
        <taxon>Bacteria</taxon>
        <taxon>Pseudomonadati</taxon>
        <taxon>Pseudomonadota</taxon>
        <taxon>Gammaproteobacteria</taxon>
        <taxon>Legionellales</taxon>
        <taxon>Legionellaceae</taxon>
        <taxon>Legionella</taxon>
    </lineage>
</organism>
<name>A0A378LPC3_9GAMM</name>